<dbReference type="KEGG" id="taer:GT409_05475"/>
<dbReference type="Gene3D" id="1.20.1730.10">
    <property type="entry name" value="Sodium/glucose cotransporter"/>
    <property type="match status" value="1"/>
</dbReference>
<feature type="transmembrane region" description="Helical" evidence="12">
    <location>
        <begin position="232"/>
        <end position="250"/>
    </location>
</feature>
<keyword evidence="3" id="KW-0813">Transport</keyword>
<feature type="transmembrane region" description="Helical" evidence="12">
    <location>
        <begin position="464"/>
        <end position="486"/>
    </location>
</feature>
<dbReference type="NCBIfam" id="TIGR00813">
    <property type="entry name" value="sss"/>
    <property type="match status" value="1"/>
</dbReference>
<comment type="subcellular location">
    <subcellularLocation>
        <location evidence="1">Cell membrane</location>
        <topology evidence="1">Multi-pass membrane protein</topology>
    </subcellularLocation>
</comment>
<keyword evidence="6 12" id="KW-1133">Transmembrane helix</keyword>
<feature type="transmembrane region" description="Helical" evidence="12">
    <location>
        <begin position="271"/>
        <end position="296"/>
    </location>
</feature>
<organism evidence="13 14">
    <name type="scientific">Tichowtungia aerotolerans</name>
    <dbReference type="NCBI Taxonomy" id="2697043"/>
    <lineage>
        <taxon>Bacteria</taxon>
        <taxon>Pseudomonadati</taxon>
        <taxon>Kiritimatiellota</taxon>
        <taxon>Tichowtungiia</taxon>
        <taxon>Tichowtungiales</taxon>
        <taxon>Tichowtungiaceae</taxon>
        <taxon>Tichowtungia</taxon>
    </lineage>
</organism>
<proteinExistence type="inferred from homology"/>
<dbReference type="Pfam" id="PF00474">
    <property type="entry name" value="SSF"/>
    <property type="match status" value="1"/>
</dbReference>
<evidence type="ECO:0000256" key="11">
    <source>
        <dbReference type="RuleBase" id="RU362091"/>
    </source>
</evidence>
<dbReference type="PROSITE" id="PS50283">
    <property type="entry name" value="NA_SOLUT_SYMP_3"/>
    <property type="match status" value="1"/>
</dbReference>
<keyword evidence="4" id="KW-1003">Cell membrane</keyword>
<dbReference type="PANTHER" id="PTHR42985">
    <property type="entry name" value="SODIUM-COUPLED MONOCARBOXYLATE TRANSPORTER"/>
    <property type="match status" value="1"/>
</dbReference>
<evidence type="ECO:0000256" key="1">
    <source>
        <dbReference type="ARBA" id="ARBA00004651"/>
    </source>
</evidence>
<keyword evidence="9 12" id="KW-0472">Membrane</keyword>
<feature type="transmembrane region" description="Helical" evidence="12">
    <location>
        <begin position="6"/>
        <end position="26"/>
    </location>
</feature>
<comment type="similarity">
    <text evidence="2 11">Belongs to the sodium:solute symporter (SSF) (TC 2.A.21) family.</text>
</comment>
<dbReference type="GO" id="GO:0015293">
    <property type="term" value="F:symporter activity"/>
    <property type="evidence" value="ECO:0007669"/>
    <property type="project" value="TreeGrafter"/>
</dbReference>
<feature type="transmembrane region" description="Helical" evidence="12">
    <location>
        <begin position="116"/>
        <end position="141"/>
    </location>
</feature>
<accession>A0A6P1M2U0</accession>
<keyword evidence="7" id="KW-0915">Sodium</keyword>
<evidence type="ECO:0000256" key="5">
    <source>
        <dbReference type="ARBA" id="ARBA00022692"/>
    </source>
</evidence>
<evidence type="ECO:0000256" key="2">
    <source>
        <dbReference type="ARBA" id="ARBA00006434"/>
    </source>
</evidence>
<reference evidence="13 14" key="1">
    <citation type="submission" date="2020-01" db="EMBL/GenBank/DDBJ databases">
        <title>Ponticoccus aerotolerans gen. nov., sp. nov., an anaerobic bacterium and proposal of Ponticoccusceae fam. nov., Ponticoccusles ord. nov. and Ponticoccuse classis nov. in the phylum Kiritimatiellaeota.</title>
        <authorList>
            <person name="Zhou L.Y."/>
            <person name="Du Z.J."/>
        </authorList>
    </citation>
    <scope>NUCLEOTIDE SEQUENCE [LARGE SCALE GENOMIC DNA]</scope>
    <source>
        <strain evidence="13 14">S-5007</strain>
    </source>
</reference>
<dbReference type="CDD" id="cd11495">
    <property type="entry name" value="SLC5sbd_NIS-like_u3"/>
    <property type="match status" value="1"/>
</dbReference>
<dbReference type="PANTHER" id="PTHR42985:SF32">
    <property type="entry name" value="SODIUM IODIDE SYMPORTER"/>
    <property type="match status" value="1"/>
</dbReference>
<feature type="transmembrane region" description="Helical" evidence="12">
    <location>
        <begin position="363"/>
        <end position="387"/>
    </location>
</feature>
<keyword evidence="5 12" id="KW-0812">Transmembrane</keyword>
<dbReference type="InterPro" id="IPR001734">
    <property type="entry name" value="Na/solute_symporter"/>
</dbReference>
<keyword evidence="8" id="KW-0406">Ion transport</keyword>
<dbReference type="GO" id="GO:0006814">
    <property type="term" value="P:sodium ion transport"/>
    <property type="evidence" value="ECO:0007669"/>
    <property type="project" value="UniProtKB-KW"/>
</dbReference>
<protein>
    <submittedName>
        <fullName evidence="13">Sodium/solute symporter</fullName>
    </submittedName>
</protein>
<evidence type="ECO:0000313" key="14">
    <source>
        <dbReference type="Proteomes" id="UP000464954"/>
    </source>
</evidence>
<evidence type="ECO:0000256" key="9">
    <source>
        <dbReference type="ARBA" id="ARBA00023136"/>
    </source>
</evidence>
<dbReference type="InterPro" id="IPR051163">
    <property type="entry name" value="Sodium:Solute_Symporter_SSF"/>
</dbReference>
<evidence type="ECO:0000313" key="13">
    <source>
        <dbReference type="EMBL" id="QHI68920.1"/>
    </source>
</evidence>
<dbReference type="Proteomes" id="UP000464954">
    <property type="component" value="Chromosome"/>
</dbReference>
<feature type="transmembrane region" description="Helical" evidence="12">
    <location>
        <begin position="77"/>
        <end position="95"/>
    </location>
</feature>
<name>A0A6P1M2U0_9BACT</name>
<evidence type="ECO:0000256" key="6">
    <source>
        <dbReference type="ARBA" id="ARBA00022989"/>
    </source>
</evidence>
<evidence type="ECO:0000256" key="10">
    <source>
        <dbReference type="ARBA" id="ARBA00023201"/>
    </source>
</evidence>
<feature type="transmembrane region" description="Helical" evidence="12">
    <location>
        <begin position="46"/>
        <end position="65"/>
    </location>
</feature>
<dbReference type="InterPro" id="IPR038377">
    <property type="entry name" value="Na/Glc_symporter_sf"/>
</dbReference>
<dbReference type="EMBL" id="CP047593">
    <property type="protein sequence ID" value="QHI68920.1"/>
    <property type="molecule type" value="Genomic_DNA"/>
</dbReference>
<feature type="transmembrane region" description="Helical" evidence="12">
    <location>
        <begin position="436"/>
        <end position="457"/>
    </location>
</feature>
<evidence type="ECO:0000256" key="12">
    <source>
        <dbReference type="SAM" id="Phobius"/>
    </source>
</evidence>
<evidence type="ECO:0000256" key="3">
    <source>
        <dbReference type="ARBA" id="ARBA00022448"/>
    </source>
</evidence>
<feature type="transmembrane region" description="Helical" evidence="12">
    <location>
        <begin position="498"/>
        <end position="518"/>
    </location>
</feature>
<dbReference type="AlphaFoldDB" id="A0A6P1M2U0"/>
<keyword evidence="10" id="KW-0739">Sodium transport</keyword>
<dbReference type="GO" id="GO:0005886">
    <property type="term" value="C:plasma membrane"/>
    <property type="evidence" value="ECO:0007669"/>
    <property type="project" value="UniProtKB-SubCell"/>
</dbReference>
<feature type="transmembrane region" description="Helical" evidence="12">
    <location>
        <begin position="153"/>
        <end position="177"/>
    </location>
</feature>
<keyword evidence="14" id="KW-1185">Reference proteome</keyword>
<evidence type="ECO:0000256" key="4">
    <source>
        <dbReference type="ARBA" id="ARBA00022475"/>
    </source>
</evidence>
<gene>
    <name evidence="13" type="ORF">GT409_05475</name>
</gene>
<evidence type="ECO:0000256" key="8">
    <source>
        <dbReference type="ARBA" id="ARBA00023065"/>
    </source>
</evidence>
<dbReference type="RefSeq" id="WP_160627707.1">
    <property type="nucleotide sequence ID" value="NZ_CP047593.1"/>
</dbReference>
<evidence type="ECO:0000256" key="7">
    <source>
        <dbReference type="ARBA" id="ARBA00023053"/>
    </source>
</evidence>
<sequence>MNFFTGVDWIVLFAYFVGTMSIGFFFMRKSSSTEAYTAAKRSLPGWACGLSIFATYLSSVSFLGLPGKAYATNWNAFVFSLSLPIATFVAIRWFMPYYRSSGEVSAYAHLEKRFGSWARVYASSCYLLTQLARMGAVLYLMALPMSVLLGWDIRIVILVVGISVTVYSFVGGVMAVIWSDALQAIVLMGGALLCSVLMLFKMPEGPGEIFRVAMDADKFSLGSFGPSLVEPTFWVVLIYGIFINLQNFGIDQSFVQRYIASGSEKDARKTVLIGGLLYLPVSLIFFFIGTQLFAFYHAQPGDLVEVRQLVATQRVIQEGIASGTAEFGVRVSEIATTLTDKEIGDKVFPHFIGKYLPPGITGLLIAAIFAAAMSTLSTSLNSSATLMMSDWYKRFIRPDASERQTMRVLYGATIVWGLLGTGVAFLLINISSALDAWWVLSGIFGGGMLGLFLLGVISRKANNPISVTAAILGLLVIAWMTLSPMLKSPALEGLQSHFHSFLIPVFGTLTILLSGLILSRFRKA</sequence>
<feature type="transmembrane region" description="Helical" evidence="12">
    <location>
        <begin position="408"/>
        <end position="430"/>
    </location>
</feature>